<evidence type="ECO:0000313" key="2">
    <source>
        <dbReference type="Proteomes" id="UP001177003"/>
    </source>
</evidence>
<evidence type="ECO:0000313" key="1">
    <source>
        <dbReference type="EMBL" id="CAI9300147.1"/>
    </source>
</evidence>
<keyword evidence="2" id="KW-1185">Reference proteome</keyword>
<dbReference type="Proteomes" id="UP001177003">
    <property type="component" value="Chromosome 8"/>
</dbReference>
<protein>
    <submittedName>
        <fullName evidence="1">Uncharacterized protein</fullName>
    </submittedName>
</protein>
<proteinExistence type="predicted"/>
<organism evidence="1 2">
    <name type="scientific">Lactuca saligna</name>
    <name type="common">Willowleaf lettuce</name>
    <dbReference type="NCBI Taxonomy" id="75948"/>
    <lineage>
        <taxon>Eukaryota</taxon>
        <taxon>Viridiplantae</taxon>
        <taxon>Streptophyta</taxon>
        <taxon>Embryophyta</taxon>
        <taxon>Tracheophyta</taxon>
        <taxon>Spermatophyta</taxon>
        <taxon>Magnoliopsida</taxon>
        <taxon>eudicotyledons</taxon>
        <taxon>Gunneridae</taxon>
        <taxon>Pentapetalae</taxon>
        <taxon>asterids</taxon>
        <taxon>campanulids</taxon>
        <taxon>Asterales</taxon>
        <taxon>Asteraceae</taxon>
        <taxon>Cichorioideae</taxon>
        <taxon>Cichorieae</taxon>
        <taxon>Lactucinae</taxon>
        <taxon>Lactuca</taxon>
    </lineage>
</organism>
<name>A0AA36ELG5_LACSI</name>
<accession>A0AA36ELG5</accession>
<gene>
    <name evidence="1" type="ORF">LSALG_LOCUS38808</name>
</gene>
<sequence length="135" mass="15290">MATMMGNGGYVGDEPPHPFHGDFGDVEATRAQAPKGMDQQHWSNATNHFLTEKNKKRYAKNKECRKKQVLKNRGGTCSYVSACFMKIQHIVDSGDDPYFIDWIVIFEKVLRARRWHVRGIEPKPPSTVGTNAPSQ</sequence>
<dbReference type="AlphaFoldDB" id="A0AA36ELG5"/>
<reference evidence="1" key="1">
    <citation type="submission" date="2023-04" db="EMBL/GenBank/DDBJ databases">
        <authorList>
            <person name="Vijverberg K."/>
            <person name="Xiong W."/>
            <person name="Schranz E."/>
        </authorList>
    </citation>
    <scope>NUCLEOTIDE SEQUENCE</scope>
</reference>
<dbReference type="EMBL" id="OX465084">
    <property type="protein sequence ID" value="CAI9300147.1"/>
    <property type="molecule type" value="Genomic_DNA"/>
</dbReference>